<dbReference type="InterPro" id="IPR006076">
    <property type="entry name" value="FAD-dep_OxRdtase"/>
</dbReference>
<keyword evidence="5" id="KW-0560">Oxidoreductase</keyword>
<dbReference type="GO" id="GO:0003884">
    <property type="term" value="F:D-amino-acid oxidase activity"/>
    <property type="evidence" value="ECO:0007669"/>
    <property type="project" value="UniProtKB-EC"/>
</dbReference>
<dbReference type="AlphaFoldDB" id="A0A858R6M7"/>
<dbReference type="PANTHER" id="PTHR11530:SF11">
    <property type="entry name" value="D-ASPARTATE OXIDASE"/>
    <property type="match status" value="1"/>
</dbReference>
<dbReference type="GO" id="GO:0071949">
    <property type="term" value="F:FAD binding"/>
    <property type="evidence" value="ECO:0007669"/>
    <property type="project" value="InterPro"/>
</dbReference>
<feature type="domain" description="FAD dependent oxidoreductase" evidence="9">
    <location>
        <begin position="72"/>
        <end position="347"/>
    </location>
</feature>
<evidence type="ECO:0000256" key="2">
    <source>
        <dbReference type="ARBA" id="ARBA00006730"/>
    </source>
</evidence>
<accession>A0A858R6M7</accession>
<dbReference type="Pfam" id="PF01266">
    <property type="entry name" value="DAO"/>
    <property type="match status" value="1"/>
</dbReference>
<organism evidence="10 11">
    <name type="scientific">Aerophototrophica crusticola</name>
    <dbReference type="NCBI Taxonomy" id="1709002"/>
    <lineage>
        <taxon>Bacteria</taxon>
        <taxon>Pseudomonadati</taxon>
        <taxon>Pseudomonadota</taxon>
        <taxon>Alphaproteobacteria</taxon>
        <taxon>Rhodospirillales</taxon>
        <taxon>Rhodospirillaceae</taxon>
        <taxon>Aerophototrophica</taxon>
    </lineage>
</organism>
<evidence type="ECO:0000259" key="9">
    <source>
        <dbReference type="Pfam" id="PF01266"/>
    </source>
</evidence>
<dbReference type="Gene3D" id="3.30.9.10">
    <property type="entry name" value="D-Amino Acid Oxidase, subunit A, domain 2"/>
    <property type="match status" value="2"/>
</dbReference>
<protein>
    <recommendedName>
        <fullName evidence="7">D-amino-acid oxidase</fullName>
        <ecNumber evidence="6">1.4.3.3</ecNumber>
    </recommendedName>
</protein>
<evidence type="ECO:0000256" key="4">
    <source>
        <dbReference type="ARBA" id="ARBA00022827"/>
    </source>
</evidence>
<dbReference type="GO" id="GO:0019478">
    <property type="term" value="P:D-amino acid catabolic process"/>
    <property type="evidence" value="ECO:0007669"/>
    <property type="project" value="TreeGrafter"/>
</dbReference>
<name>A0A858R6M7_9PROT</name>
<evidence type="ECO:0000256" key="3">
    <source>
        <dbReference type="ARBA" id="ARBA00022630"/>
    </source>
</evidence>
<dbReference type="EC" id="1.4.3.3" evidence="6"/>
<reference evidence="10" key="1">
    <citation type="submission" date="2020-04" db="EMBL/GenBank/DDBJ databases">
        <title>A desert anoxygenic phototrophic bacterium fixes CO2 using RubisCO under aerobic conditions.</title>
        <authorList>
            <person name="Tang K."/>
        </authorList>
    </citation>
    <scope>NUCLEOTIDE SEQUENCE [LARGE SCALE GENOMIC DNA]</scope>
    <source>
        <strain evidence="10">MIMtkB3</strain>
    </source>
</reference>
<dbReference type="EMBL" id="CP051775">
    <property type="protein sequence ID" value="QJE73045.1"/>
    <property type="molecule type" value="Genomic_DNA"/>
</dbReference>
<comment type="similarity">
    <text evidence="2">Belongs to the DAMOX/DASOX family.</text>
</comment>
<keyword evidence="4" id="KW-0274">FAD</keyword>
<evidence type="ECO:0000256" key="6">
    <source>
        <dbReference type="ARBA" id="ARBA00039101"/>
    </source>
</evidence>
<gene>
    <name evidence="10" type="ORF">HHL28_08060</name>
</gene>
<dbReference type="InterPro" id="IPR023209">
    <property type="entry name" value="DAO"/>
</dbReference>
<sequence length="350" mass="38123">MSLPPLQAGVDRITAISVCTRPFRAQGPRIELERIGDKDVIHQYGHGGSGWSLSWGSGAIATDMAMRTGARDIAVIGCGAIGLTTAVLLQRAGARVTIYAKELPPDVRSSAATGVWSPDSRICLEQHATPAFKVQWEAMTRHSFGRFQNMLGLPGNPVEWIDSYYVADPGGPAQAGPDTRPRFAVLRRELVPDLSIKALEYAPGNHPFGDRVARRYSFMMYNLTAYADRLLSDFRATGGRTEIREFRGPADFAALKEKTLVNCTGYGARALMRDESVVPVRGQLARMPPQPGVGYGLFYNQVSFVPRRDGLVFQFTGPDDYYGYGDEGTAPDRAEAERAVGTIASLFAAV</sequence>
<proteinExistence type="inferred from homology"/>
<comment type="cofactor">
    <cofactor evidence="1">
        <name>FAD</name>
        <dbReference type="ChEBI" id="CHEBI:57692"/>
    </cofactor>
</comment>
<evidence type="ECO:0000256" key="5">
    <source>
        <dbReference type="ARBA" id="ARBA00023002"/>
    </source>
</evidence>
<keyword evidence="3" id="KW-0285">Flavoprotein</keyword>
<dbReference type="SUPFAM" id="SSF51971">
    <property type="entry name" value="Nucleotide-binding domain"/>
    <property type="match status" value="1"/>
</dbReference>
<evidence type="ECO:0000256" key="8">
    <source>
        <dbReference type="ARBA" id="ARBA00049547"/>
    </source>
</evidence>
<dbReference type="PANTHER" id="PTHR11530">
    <property type="entry name" value="D-AMINO ACID OXIDASE"/>
    <property type="match status" value="1"/>
</dbReference>
<dbReference type="GO" id="GO:0005737">
    <property type="term" value="C:cytoplasm"/>
    <property type="evidence" value="ECO:0007669"/>
    <property type="project" value="TreeGrafter"/>
</dbReference>
<dbReference type="Gene3D" id="3.40.50.720">
    <property type="entry name" value="NAD(P)-binding Rossmann-like Domain"/>
    <property type="match status" value="2"/>
</dbReference>
<dbReference type="KEGG" id="acru:HHL28_08060"/>
<dbReference type="Proteomes" id="UP000501891">
    <property type="component" value="Chromosome"/>
</dbReference>
<evidence type="ECO:0000313" key="11">
    <source>
        <dbReference type="Proteomes" id="UP000501891"/>
    </source>
</evidence>
<evidence type="ECO:0000313" key="10">
    <source>
        <dbReference type="EMBL" id="QJE73045.1"/>
    </source>
</evidence>
<comment type="catalytic activity">
    <reaction evidence="8">
        <text>a D-alpha-amino acid + O2 + H2O = a 2-oxocarboxylate + H2O2 + NH4(+)</text>
        <dbReference type="Rhea" id="RHEA:21816"/>
        <dbReference type="ChEBI" id="CHEBI:15377"/>
        <dbReference type="ChEBI" id="CHEBI:15379"/>
        <dbReference type="ChEBI" id="CHEBI:16240"/>
        <dbReference type="ChEBI" id="CHEBI:28938"/>
        <dbReference type="ChEBI" id="CHEBI:35179"/>
        <dbReference type="ChEBI" id="CHEBI:59871"/>
        <dbReference type="EC" id="1.4.3.3"/>
    </reaction>
    <physiologicalReaction direction="left-to-right" evidence="8">
        <dbReference type="Rhea" id="RHEA:21817"/>
    </physiologicalReaction>
</comment>
<evidence type="ECO:0000256" key="1">
    <source>
        <dbReference type="ARBA" id="ARBA00001974"/>
    </source>
</evidence>
<keyword evidence="11" id="KW-1185">Reference proteome</keyword>
<evidence type="ECO:0000256" key="7">
    <source>
        <dbReference type="ARBA" id="ARBA00039751"/>
    </source>
</evidence>